<keyword evidence="2" id="KW-0378">Hydrolase</keyword>
<protein>
    <submittedName>
        <fullName evidence="2">Metalloprotease</fullName>
    </submittedName>
</protein>
<dbReference type="GO" id="GO:0008237">
    <property type="term" value="F:metallopeptidase activity"/>
    <property type="evidence" value="ECO:0007669"/>
    <property type="project" value="UniProtKB-KW"/>
</dbReference>
<accession>Q09JI7</accession>
<feature type="signal peptide" evidence="1">
    <location>
        <begin position="1"/>
        <end position="17"/>
    </location>
</feature>
<reference evidence="2" key="1">
    <citation type="journal article" date="2008" name="Insect Biochem. Mol. Biol.">
        <title>Comparative sialomics between hard and soft ticks: implications for the evolution of blood-feeding behavior.</title>
        <authorList>
            <person name="Mans B.J."/>
            <person name="Andersen J.F."/>
            <person name="Francischetti I.M."/>
            <person name="Valenzuela J.G."/>
            <person name="Schwan T.G."/>
            <person name="Pham V.M."/>
            <person name="Garfield M.K."/>
            <person name="Hammer C.H."/>
            <person name="Ribeiro J.M."/>
        </authorList>
    </citation>
    <scope>NUCLEOTIDE SEQUENCE</scope>
    <source>
        <strain evidence="2">AM-478</strain>
        <tissue evidence="2">Adult salivary gland</tissue>
    </source>
</reference>
<keyword evidence="2" id="KW-0645">Protease</keyword>
<dbReference type="SUPFAM" id="SSF55486">
    <property type="entry name" value="Metalloproteases ('zincins'), catalytic domain"/>
    <property type="match status" value="1"/>
</dbReference>
<keyword evidence="2" id="KW-0482">Metalloprotease</keyword>
<dbReference type="AlphaFoldDB" id="Q09JI7"/>
<sequence>MISIVVLALLLGTRTEGLSFTPASGDFVLDVAVMYDTAYVGRLNATANVSGDIEDLFAEVKKTLQRLCHPTVYLELRNVTKLHSGRLLALTGKYPKVIISNMTAENMYRRFGARTPGADVVLLMSGYELWNGYTAYKDGDAHPKQFCKGTQYAVISASGTREENIFAVTRFFGRLLGSKYDEQHDRKYARCRPHPGYAMSDYPRDGKPTGYGFTPCSLGDIQKNLRAIQDRYPRCFAPSSSGNLLPI</sequence>
<dbReference type="Gene3D" id="3.40.390.10">
    <property type="entry name" value="Collagenase (Catalytic Domain)"/>
    <property type="match status" value="1"/>
</dbReference>
<keyword evidence="1" id="KW-0732">Signal</keyword>
<evidence type="ECO:0000313" key="2">
    <source>
        <dbReference type="EMBL" id="ABI52776.1"/>
    </source>
</evidence>
<proteinExistence type="evidence at transcript level"/>
<name>Q09JI7_ARGMO</name>
<organism evidence="2">
    <name type="scientific">Argas monolakensis</name>
    <name type="common">Mono lake bird tick</name>
    <dbReference type="NCBI Taxonomy" id="34602"/>
    <lineage>
        <taxon>Eukaryota</taxon>
        <taxon>Metazoa</taxon>
        <taxon>Ecdysozoa</taxon>
        <taxon>Arthropoda</taxon>
        <taxon>Chelicerata</taxon>
        <taxon>Arachnida</taxon>
        <taxon>Acari</taxon>
        <taxon>Parasitiformes</taxon>
        <taxon>Ixodida</taxon>
        <taxon>Ixodoidea</taxon>
        <taxon>Argasidae</taxon>
        <taxon>Argasinae</taxon>
        <taxon>Argas</taxon>
    </lineage>
</organism>
<dbReference type="GO" id="GO:0006508">
    <property type="term" value="P:proteolysis"/>
    <property type="evidence" value="ECO:0007669"/>
    <property type="project" value="UniProtKB-KW"/>
</dbReference>
<dbReference type="InterPro" id="IPR024079">
    <property type="entry name" value="MetalloPept_cat_dom_sf"/>
</dbReference>
<feature type="chain" id="PRO_5004167568" evidence="1">
    <location>
        <begin position="18"/>
        <end position="247"/>
    </location>
</feature>
<evidence type="ECO:0000256" key="1">
    <source>
        <dbReference type="SAM" id="SignalP"/>
    </source>
</evidence>
<dbReference type="EMBL" id="DQ886859">
    <property type="protein sequence ID" value="ABI52776.1"/>
    <property type="molecule type" value="mRNA"/>
</dbReference>